<evidence type="ECO:0000256" key="2">
    <source>
        <dbReference type="ARBA" id="ARBA00022741"/>
    </source>
</evidence>
<dbReference type="EMBL" id="JXXN02000879">
    <property type="protein sequence ID" value="THD26060.1"/>
    <property type="molecule type" value="Genomic_DNA"/>
</dbReference>
<evidence type="ECO:0000313" key="4">
    <source>
        <dbReference type="EMBL" id="THD26060.1"/>
    </source>
</evidence>
<keyword evidence="5" id="KW-1185">Reference proteome</keyword>
<dbReference type="Proteomes" id="UP000230066">
    <property type="component" value="Unassembled WGS sequence"/>
</dbReference>
<keyword evidence="3" id="KW-0067">ATP-binding</keyword>
<evidence type="ECO:0000313" key="5">
    <source>
        <dbReference type="Proteomes" id="UP000230066"/>
    </source>
</evidence>
<proteinExistence type="inferred from homology"/>
<dbReference type="Gene3D" id="3.30.420.40">
    <property type="match status" value="2"/>
</dbReference>
<dbReference type="Pfam" id="PF00012">
    <property type="entry name" value="HSP70"/>
    <property type="match status" value="1"/>
</dbReference>
<sequence>MGNVMDGKFMDERSTRTDFERCYQKLFNKTTHSIDVLLLGTKLNQEQKYKVIPLGGLPRIPRIRQLVADCFGEDRITYSTHRDQAAMEGTARYVSHLAEVQDGQVPEHALKTSVQ</sequence>
<keyword evidence="2" id="KW-0547">Nucleotide-binding</keyword>
<reference evidence="4" key="1">
    <citation type="submission" date="2019-03" db="EMBL/GenBank/DDBJ databases">
        <title>Improved annotation for the trematode Fasciola hepatica.</title>
        <authorList>
            <person name="Choi Y.-J."/>
            <person name="Martin J."/>
            <person name="Mitreva M."/>
        </authorList>
    </citation>
    <scope>NUCLEOTIDE SEQUENCE [LARGE SCALE GENOMIC DNA]</scope>
</reference>
<gene>
    <name evidence="4" type="ORF">D915_003225</name>
</gene>
<protein>
    <submittedName>
        <fullName evidence="4">Uncharacterized protein</fullName>
    </submittedName>
</protein>
<dbReference type="GO" id="GO:0140662">
    <property type="term" value="F:ATP-dependent protein folding chaperone"/>
    <property type="evidence" value="ECO:0007669"/>
    <property type="project" value="InterPro"/>
</dbReference>
<dbReference type="AlphaFoldDB" id="A0A4E0S2J6"/>
<dbReference type="SUPFAM" id="SSF53067">
    <property type="entry name" value="Actin-like ATPase domain"/>
    <property type="match status" value="1"/>
</dbReference>
<organism evidence="4 5">
    <name type="scientific">Fasciola hepatica</name>
    <name type="common">Liver fluke</name>
    <dbReference type="NCBI Taxonomy" id="6192"/>
    <lineage>
        <taxon>Eukaryota</taxon>
        <taxon>Metazoa</taxon>
        <taxon>Spiralia</taxon>
        <taxon>Lophotrochozoa</taxon>
        <taxon>Platyhelminthes</taxon>
        <taxon>Trematoda</taxon>
        <taxon>Digenea</taxon>
        <taxon>Plagiorchiida</taxon>
        <taxon>Echinostomata</taxon>
        <taxon>Echinostomatoidea</taxon>
        <taxon>Fasciolidae</taxon>
        <taxon>Fasciola</taxon>
    </lineage>
</organism>
<dbReference type="Gene3D" id="3.90.640.10">
    <property type="entry name" value="Actin, Chain A, domain 4"/>
    <property type="match status" value="1"/>
</dbReference>
<name>A0A4E0S2J6_FASHE</name>
<evidence type="ECO:0000256" key="3">
    <source>
        <dbReference type="ARBA" id="ARBA00022840"/>
    </source>
</evidence>
<dbReference type="GO" id="GO:0005524">
    <property type="term" value="F:ATP binding"/>
    <property type="evidence" value="ECO:0007669"/>
    <property type="project" value="UniProtKB-KW"/>
</dbReference>
<dbReference type="InterPro" id="IPR043129">
    <property type="entry name" value="ATPase_NBD"/>
</dbReference>
<comment type="caution">
    <text evidence="4">The sequence shown here is derived from an EMBL/GenBank/DDBJ whole genome shotgun (WGS) entry which is preliminary data.</text>
</comment>
<accession>A0A4E0S2J6</accession>
<comment type="similarity">
    <text evidence="1">Belongs to the heat shock protein 70 family.</text>
</comment>
<evidence type="ECO:0000256" key="1">
    <source>
        <dbReference type="ARBA" id="ARBA00007381"/>
    </source>
</evidence>
<dbReference type="InterPro" id="IPR013126">
    <property type="entry name" value="Hsp_70_fam"/>
</dbReference>